<dbReference type="AlphaFoldDB" id="A0A3N0WV08"/>
<protein>
    <submittedName>
        <fullName evidence="1">Uncharacterized protein</fullName>
    </submittedName>
</protein>
<gene>
    <name evidence="1" type="ORF">EGI11_05075</name>
</gene>
<dbReference type="EMBL" id="RJUG01000003">
    <property type="protein sequence ID" value="ROI08805.1"/>
    <property type="molecule type" value="Genomic_DNA"/>
</dbReference>
<reference evidence="2" key="1">
    <citation type="submission" date="2018-11" db="EMBL/GenBank/DDBJ databases">
        <title>Proposal to divide the Flavobacteriaceae and reorganize its genera based on Amino Acid Identity values calculated from whole genome sequences.</title>
        <authorList>
            <person name="Nicholson A.C."/>
            <person name="Gulvik C.A."/>
            <person name="Whitney A.M."/>
            <person name="Humrighouse B.W."/>
            <person name="Bell M."/>
            <person name="Holmens B."/>
            <person name="Steigerwalt A."/>
            <person name="Villarma A."/>
            <person name="Sheth M."/>
            <person name="Batra D."/>
            <person name="Pryor J."/>
            <person name="Bernardet J.-F."/>
            <person name="Hugo C."/>
            <person name="Kampfer P."/>
            <person name="Newman J."/>
            <person name="Mcquiston J.R."/>
        </authorList>
    </citation>
    <scope>NUCLEOTIDE SEQUENCE [LARGE SCALE GENOMIC DNA]</scope>
    <source>
        <strain evidence="2">H3056</strain>
    </source>
</reference>
<dbReference type="Proteomes" id="UP000270224">
    <property type="component" value="Unassembled WGS sequence"/>
</dbReference>
<name>A0A3N0WV08_9FLAO</name>
<evidence type="ECO:0000313" key="2">
    <source>
        <dbReference type="Proteomes" id="UP000270224"/>
    </source>
</evidence>
<sequence length="95" mass="11231">MFVKNLCDPGVKNFNHKGTKNLETNFKSSNKQLAKSTIYNLKLYFGKRSAFAHDKKFVCQKSLRSWRKNFNHKRHKAFFKVRTESLNKLRASSNF</sequence>
<organism evidence="1 2">
    <name type="scientific">Kaistella daneshvariae</name>
    <dbReference type="NCBI Taxonomy" id="2487074"/>
    <lineage>
        <taxon>Bacteria</taxon>
        <taxon>Pseudomonadati</taxon>
        <taxon>Bacteroidota</taxon>
        <taxon>Flavobacteriia</taxon>
        <taxon>Flavobacteriales</taxon>
        <taxon>Weeksellaceae</taxon>
        <taxon>Chryseobacterium group</taxon>
        <taxon>Kaistella</taxon>
    </lineage>
</organism>
<evidence type="ECO:0000313" key="1">
    <source>
        <dbReference type="EMBL" id="ROI08805.1"/>
    </source>
</evidence>
<proteinExistence type="predicted"/>
<comment type="caution">
    <text evidence="1">The sequence shown here is derived from an EMBL/GenBank/DDBJ whole genome shotgun (WGS) entry which is preliminary data.</text>
</comment>
<accession>A0A3N0WV08</accession>